<dbReference type="PANTHER" id="PTHR36181:SF2">
    <property type="entry name" value="INTRON-ENCODED ENDONUCLEASE AI3-RELATED"/>
    <property type="match status" value="1"/>
</dbReference>
<gene>
    <name evidence="2" type="primary">orf459</name>
</gene>
<dbReference type="SUPFAM" id="SSF55608">
    <property type="entry name" value="Homing endonucleases"/>
    <property type="match status" value="2"/>
</dbReference>
<dbReference type="Gene3D" id="3.10.28.10">
    <property type="entry name" value="Homing endonucleases"/>
    <property type="match status" value="2"/>
</dbReference>
<reference evidence="2" key="1">
    <citation type="journal article" date="2016" name="PLoS ONE">
        <title>Intron Derived Size Polymorphism in the Mitochondrial Genomes of Closely Related Chrysoporthe Species.</title>
        <authorList>
            <person name="Kanzi A.M."/>
            <person name="Wingfield B.D."/>
            <person name="Steenkamp E.T."/>
            <person name="Naidoo S."/>
            <person name="van der Merwe N.A."/>
        </authorList>
    </citation>
    <scope>NUCLEOTIDE SEQUENCE</scope>
</reference>
<dbReference type="GO" id="GO:0005739">
    <property type="term" value="C:mitochondrion"/>
    <property type="evidence" value="ECO:0007669"/>
    <property type="project" value="UniProtKB-ARBA"/>
</dbReference>
<name>A0A191MX67_9PEZI</name>
<sequence length="459" mass="52401">MLTKITNFQGASSSFLISSMLRTSCCQFSRSNHIDAIDQNVVFWNNNTDKFFQWFVGFSEAESCFKIKPKNRNGKLHSFYFEFEIHLHIDDIKLLRFICGTLGVGNVYAREKSNSCSFIVGNEEGLRTLINIFDRYIFNGIKLLDYIDFKEAFLIYFNRSGTLDDNLISSILKLKQGMNKGRVDFSLPKDHKINITKYWLLGLIEGEGSFSIAKSKLRPNFQILFTVAQKPLLVEIRKYLISNLGFNRFSLWKLNNSSLIGIFEMKAKGNSKPTVSLEIRNVPLLRNYILPFLKSMPFISKKRHDFMDFFLICNVLYVGGHLQDNKIKDLILKVSSGMNDFRLSTYKASSKETALTYDELTILKNLGNSAIQPNLSLDLDILEDNSSLDMGGIFNNSVVYLIIKPNAKELVVGSLKETSDILGINSDVLSKLFKSLPANSNGVEINRYIVRRVKVFCER</sequence>
<keyword evidence="2" id="KW-0496">Mitochondrion</keyword>
<accession>A0A191MX67</accession>
<feature type="domain" description="Homing endonuclease LAGLIDADG" evidence="1">
    <location>
        <begin position="56"/>
        <end position="152"/>
    </location>
</feature>
<dbReference type="InterPro" id="IPR004860">
    <property type="entry name" value="LAGLIDADG_dom"/>
</dbReference>
<protein>
    <recommendedName>
        <fullName evidence="1">Homing endonuclease LAGLIDADG domain-containing protein</fullName>
    </recommendedName>
</protein>
<organism evidence="2">
    <name type="scientific">Chrysoporthe deuterocubensis</name>
    <dbReference type="NCBI Taxonomy" id="764597"/>
    <lineage>
        <taxon>Eukaryota</taxon>
        <taxon>Fungi</taxon>
        <taxon>Dikarya</taxon>
        <taxon>Ascomycota</taxon>
        <taxon>Pezizomycotina</taxon>
        <taxon>Sordariomycetes</taxon>
        <taxon>Sordariomycetidae</taxon>
        <taxon>Diaporthales</taxon>
        <taxon>Cryphonectriaceae</taxon>
        <taxon>Cryphonectria-Endothia species complex</taxon>
        <taxon>Chrysoporthe</taxon>
    </lineage>
</organism>
<evidence type="ECO:0000313" key="2">
    <source>
        <dbReference type="EMBL" id="AMX22199.1"/>
    </source>
</evidence>
<dbReference type="InterPro" id="IPR027434">
    <property type="entry name" value="Homing_endonucl"/>
</dbReference>
<dbReference type="GeneID" id="31078245"/>
<dbReference type="GO" id="GO:0004519">
    <property type="term" value="F:endonuclease activity"/>
    <property type="evidence" value="ECO:0007669"/>
    <property type="project" value="InterPro"/>
</dbReference>
<proteinExistence type="predicted"/>
<geneLocation type="mitochondrion" evidence="2"/>
<dbReference type="EMBL" id="KT380884">
    <property type="protein sequence ID" value="AMX22199.1"/>
    <property type="molecule type" value="Genomic_DNA"/>
</dbReference>
<dbReference type="RefSeq" id="YP_009262124.1">
    <property type="nucleotide sequence ID" value="NC_030523.1"/>
</dbReference>
<dbReference type="Pfam" id="PF00961">
    <property type="entry name" value="LAGLIDADG_1"/>
    <property type="match status" value="2"/>
</dbReference>
<dbReference type="InterPro" id="IPR051289">
    <property type="entry name" value="LAGLIDADG_Endonuclease"/>
</dbReference>
<dbReference type="PANTHER" id="PTHR36181">
    <property type="entry name" value="INTRON-ENCODED ENDONUCLEASE AI3-RELATED"/>
    <property type="match status" value="1"/>
</dbReference>
<feature type="domain" description="Homing endonuclease LAGLIDADG" evidence="1">
    <location>
        <begin position="200"/>
        <end position="310"/>
    </location>
</feature>
<evidence type="ECO:0000259" key="1">
    <source>
        <dbReference type="Pfam" id="PF00961"/>
    </source>
</evidence>
<dbReference type="AlphaFoldDB" id="A0A191MX67"/>